<name>A0A0A0BZ51_9CELL</name>
<evidence type="ECO:0000313" key="2">
    <source>
        <dbReference type="EMBL" id="KGM13210.1"/>
    </source>
</evidence>
<sequence length="282" mass="28112">MNRRRCLVLALDLLIVHLALVMAALALLAPSWGAVAAWADAPGSGTAHLAVMARDAGSEVLGVSPWLLLLTGVCVALAHGRDRWLLPVLTCLGATVWTVAAVAGTVTWDGSHVLAGPGGGGVTALLVTPAVTVLALLGVARAGFRAAGPPPGATTVPGPTATRAATVVMALLVGTVCTVLTAAAVTGHVTREIEWGVTGDLLMTGGIAVALVAGACAASGHAVAGVLVAGAGLLHALPLVTQWTTLDTHSLVLAPLATALAMVAGWSHRPLRRAFDSLLAGQ</sequence>
<feature type="transmembrane region" description="Helical" evidence="1">
    <location>
        <begin position="195"/>
        <end position="215"/>
    </location>
</feature>
<keyword evidence="1" id="KW-0812">Transmembrane</keyword>
<keyword evidence="3" id="KW-1185">Reference proteome</keyword>
<feature type="transmembrane region" description="Helical" evidence="1">
    <location>
        <begin position="60"/>
        <end position="78"/>
    </location>
</feature>
<feature type="transmembrane region" description="Helical" evidence="1">
    <location>
        <begin position="120"/>
        <end position="144"/>
    </location>
</feature>
<dbReference type="AlphaFoldDB" id="A0A0A0BZ51"/>
<gene>
    <name evidence="2" type="ORF">N869_15590</name>
</gene>
<organism evidence="2 3">
    <name type="scientific">Cellulomonas bogoriensis 69B4 = DSM 16987</name>
    <dbReference type="NCBI Taxonomy" id="1386082"/>
    <lineage>
        <taxon>Bacteria</taxon>
        <taxon>Bacillati</taxon>
        <taxon>Actinomycetota</taxon>
        <taxon>Actinomycetes</taxon>
        <taxon>Micrococcales</taxon>
        <taxon>Cellulomonadaceae</taxon>
        <taxon>Cellulomonas</taxon>
    </lineage>
</organism>
<keyword evidence="1" id="KW-1133">Transmembrane helix</keyword>
<dbReference type="RefSeq" id="WP_035059738.1">
    <property type="nucleotide sequence ID" value="NZ_AXCZ01000058.1"/>
</dbReference>
<evidence type="ECO:0000313" key="3">
    <source>
        <dbReference type="Proteomes" id="UP000054314"/>
    </source>
</evidence>
<accession>A0A0A0BZ51</accession>
<feature type="transmembrane region" description="Helical" evidence="1">
    <location>
        <begin position="249"/>
        <end position="267"/>
    </location>
</feature>
<evidence type="ECO:0000256" key="1">
    <source>
        <dbReference type="SAM" id="Phobius"/>
    </source>
</evidence>
<feature type="transmembrane region" description="Helical" evidence="1">
    <location>
        <begin position="165"/>
        <end position="189"/>
    </location>
</feature>
<comment type="caution">
    <text evidence="2">The sequence shown here is derived from an EMBL/GenBank/DDBJ whole genome shotgun (WGS) entry which is preliminary data.</text>
</comment>
<dbReference type="Proteomes" id="UP000054314">
    <property type="component" value="Unassembled WGS sequence"/>
</dbReference>
<feature type="transmembrane region" description="Helical" evidence="1">
    <location>
        <begin position="85"/>
        <end position="108"/>
    </location>
</feature>
<proteinExistence type="predicted"/>
<keyword evidence="1" id="KW-0472">Membrane</keyword>
<dbReference type="EMBL" id="AXCZ01000058">
    <property type="protein sequence ID" value="KGM13210.1"/>
    <property type="molecule type" value="Genomic_DNA"/>
</dbReference>
<protein>
    <submittedName>
        <fullName evidence="2">Uncharacterized protein</fullName>
    </submittedName>
</protein>
<feature type="transmembrane region" description="Helical" evidence="1">
    <location>
        <begin position="222"/>
        <end position="243"/>
    </location>
</feature>
<reference evidence="2 3" key="1">
    <citation type="submission" date="2013-08" db="EMBL/GenBank/DDBJ databases">
        <title>Genome sequencing of Cellulomonas bogoriensis 69B4.</title>
        <authorList>
            <person name="Chen F."/>
            <person name="Li Y."/>
            <person name="Wang G."/>
        </authorList>
    </citation>
    <scope>NUCLEOTIDE SEQUENCE [LARGE SCALE GENOMIC DNA]</scope>
    <source>
        <strain evidence="2 3">69B4</strain>
    </source>
</reference>